<dbReference type="AlphaFoldDB" id="A0A420ITT1"/>
<protein>
    <submittedName>
        <fullName evidence="1">Uncharacterized protein</fullName>
    </submittedName>
</protein>
<dbReference type="EMBL" id="MCBS01021537">
    <property type="protein sequence ID" value="RKF77959.1"/>
    <property type="molecule type" value="Genomic_DNA"/>
</dbReference>
<sequence length="113" mass="13074">MTGTSIRGVTYADVEINGFTQKMYFYVIPMLEHPVILGKPWMIHNRAYPILHLKVVRHGRSKMDVPTSAHVKKSQIIKEIRTVLLLNGFDFVKLLRELKNHAFEIIESTRKDG</sequence>
<dbReference type="Proteomes" id="UP000285326">
    <property type="component" value="Unassembled WGS sequence"/>
</dbReference>
<comment type="caution">
    <text evidence="1">The sequence shown here is derived from an EMBL/GenBank/DDBJ whole genome shotgun (WGS) entry which is preliminary data.</text>
</comment>
<proteinExistence type="predicted"/>
<accession>A0A420ITT1</accession>
<dbReference type="CDD" id="cd00303">
    <property type="entry name" value="retropepsin_like"/>
    <property type="match status" value="1"/>
</dbReference>
<evidence type="ECO:0000313" key="1">
    <source>
        <dbReference type="EMBL" id="RKF77959.1"/>
    </source>
</evidence>
<reference evidence="1 2" key="1">
    <citation type="journal article" date="2018" name="BMC Genomics">
        <title>Comparative genome analyses reveal sequence features reflecting distinct modes of host-adaptation between dicot and monocot powdery mildew.</title>
        <authorList>
            <person name="Wu Y."/>
            <person name="Ma X."/>
            <person name="Pan Z."/>
            <person name="Kale S.D."/>
            <person name="Song Y."/>
            <person name="King H."/>
            <person name="Zhang Q."/>
            <person name="Presley C."/>
            <person name="Deng X."/>
            <person name="Wei C.I."/>
            <person name="Xiao S."/>
        </authorList>
    </citation>
    <scope>NUCLEOTIDE SEQUENCE [LARGE SCALE GENOMIC DNA]</scope>
    <source>
        <strain evidence="1">UMSG1</strain>
    </source>
</reference>
<organism evidence="1 2">
    <name type="scientific">Golovinomyces cichoracearum</name>
    <dbReference type="NCBI Taxonomy" id="62708"/>
    <lineage>
        <taxon>Eukaryota</taxon>
        <taxon>Fungi</taxon>
        <taxon>Dikarya</taxon>
        <taxon>Ascomycota</taxon>
        <taxon>Pezizomycotina</taxon>
        <taxon>Leotiomycetes</taxon>
        <taxon>Erysiphales</taxon>
        <taxon>Erysiphaceae</taxon>
        <taxon>Golovinomyces</taxon>
    </lineage>
</organism>
<evidence type="ECO:0000313" key="2">
    <source>
        <dbReference type="Proteomes" id="UP000285326"/>
    </source>
</evidence>
<name>A0A420ITT1_9PEZI</name>
<gene>
    <name evidence="1" type="ORF">GcM1_215048</name>
</gene>